<dbReference type="EMBL" id="LR743596">
    <property type="protein sequence ID" value="CAA2625776.1"/>
    <property type="molecule type" value="Genomic_DNA"/>
</dbReference>
<evidence type="ECO:0000313" key="2">
    <source>
        <dbReference type="EMBL" id="CAA2625776.1"/>
    </source>
</evidence>
<evidence type="ECO:0000256" key="1">
    <source>
        <dbReference type="SAM" id="MobiDB-lite"/>
    </source>
</evidence>
<name>A0A7I8J6Q9_SPIIN</name>
<accession>A0A7I8J6Q9</accession>
<reference evidence="2 3" key="1">
    <citation type="submission" date="2019-12" db="EMBL/GenBank/DDBJ databases">
        <authorList>
            <person name="Scholz U."/>
            <person name="Mascher M."/>
            <person name="Fiebig A."/>
        </authorList>
    </citation>
    <scope>NUCLEOTIDE SEQUENCE</scope>
</reference>
<feature type="compositionally biased region" description="Basic and acidic residues" evidence="1">
    <location>
        <begin position="37"/>
        <end position="47"/>
    </location>
</feature>
<proteinExistence type="predicted"/>
<dbReference type="AlphaFoldDB" id="A0A7I8J6Q9"/>
<dbReference type="EMBL" id="CACRZD030000009">
    <property type="protein sequence ID" value="CAA6665122.1"/>
    <property type="molecule type" value="Genomic_DNA"/>
</dbReference>
<protein>
    <submittedName>
        <fullName evidence="2">Uncharacterized protein</fullName>
    </submittedName>
</protein>
<keyword evidence="3" id="KW-1185">Reference proteome</keyword>
<dbReference type="Proteomes" id="UP001189122">
    <property type="component" value="Unassembled WGS sequence"/>
</dbReference>
<feature type="region of interest" description="Disordered" evidence="1">
    <location>
        <begin position="77"/>
        <end position="108"/>
    </location>
</feature>
<evidence type="ECO:0000313" key="3">
    <source>
        <dbReference type="Proteomes" id="UP001189122"/>
    </source>
</evidence>
<feature type="compositionally biased region" description="Basic and acidic residues" evidence="1">
    <location>
        <begin position="14"/>
        <end position="24"/>
    </location>
</feature>
<gene>
    <name evidence="2" type="ORF">SI7747_09011511</name>
</gene>
<organism evidence="2">
    <name type="scientific">Spirodela intermedia</name>
    <name type="common">Intermediate duckweed</name>
    <dbReference type="NCBI Taxonomy" id="51605"/>
    <lineage>
        <taxon>Eukaryota</taxon>
        <taxon>Viridiplantae</taxon>
        <taxon>Streptophyta</taxon>
        <taxon>Embryophyta</taxon>
        <taxon>Tracheophyta</taxon>
        <taxon>Spermatophyta</taxon>
        <taxon>Magnoliopsida</taxon>
        <taxon>Liliopsida</taxon>
        <taxon>Araceae</taxon>
        <taxon>Lemnoideae</taxon>
        <taxon>Spirodela</taxon>
    </lineage>
</organism>
<feature type="region of interest" description="Disordered" evidence="1">
    <location>
        <begin position="14"/>
        <end position="59"/>
    </location>
</feature>
<sequence>MYVVRAYGWVDVSKKIGRDHEKPPRPKPLHPPQGSRETAESYDRGERTTPQTTKVSHRRRTQLAFHFVGYLMVIEGEPEASPRDPGKLGQIHCSPSSDEDCERALEGI</sequence>